<sequence>MWVGVDVRNVRQVGRLVHAAVQHGHVVTPLQKSLQYWDAGCAAPADDKRFHTSSAYLPNQTAIGSLYNHTPGRLGHRLPDEGAVVVQEGHLTARRCYGVGFRR</sequence>
<proteinExistence type="predicted"/>
<accession>A0ABN6IE45</accession>
<gene>
    <name evidence="1" type="ORF">MTY59_19000</name>
</gene>
<evidence type="ECO:0000313" key="2">
    <source>
        <dbReference type="Proteomes" id="UP000826012"/>
    </source>
</evidence>
<keyword evidence="2" id="KW-1185">Reference proteome</keyword>
<protein>
    <submittedName>
        <fullName evidence="1">Uncharacterized protein</fullName>
    </submittedName>
</protein>
<organism evidence="1 2">
    <name type="scientific">Mycobacterium senriense</name>
    <dbReference type="NCBI Taxonomy" id="2775496"/>
    <lineage>
        <taxon>Bacteria</taxon>
        <taxon>Bacillati</taxon>
        <taxon>Actinomycetota</taxon>
        <taxon>Actinomycetes</taxon>
        <taxon>Mycobacteriales</taxon>
        <taxon>Mycobacteriaceae</taxon>
        <taxon>Mycobacterium</taxon>
        <taxon>Mycobacterium avium complex (MAC)</taxon>
    </lineage>
</organism>
<reference evidence="1 2" key="2">
    <citation type="submission" date="2021-07" db="EMBL/GenBank/DDBJ databases">
        <authorList>
            <person name="Matsumoto Y."/>
            <person name="Motooka D."/>
            <person name="Nakamura S."/>
        </authorList>
    </citation>
    <scope>NUCLEOTIDE SEQUENCE [LARGE SCALE GENOMIC DNA]</scope>
    <source>
        <strain evidence="1 2">TY59</strain>
    </source>
</reference>
<dbReference type="Proteomes" id="UP000826012">
    <property type="component" value="Chromosome"/>
</dbReference>
<reference evidence="1 2" key="1">
    <citation type="submission" date="2021-07" db="EMBL/GenBank/DDBJ databases">
        <title>Complete genome sequence of nontuberculous Mycobacterium sp. TY59.</title>
        <authorList>
            <person name="Fukushima K."/>
        </authorList>
    </citation>
    <scope>NUCLEOTIDE SEQUENCE [LARGE SCALE GENOMIC DNA]</scope>
    <source>
        <strain evidence="1 2">TY59</strain>
    </source>
</reference>
<dbReference type="EMBL" id="AP024828">
    <property type="protein sequence ID" value="BCZ22045.1"/>
    <property type="molecule type" value="Genomic_DNA"/>
</dbReference>
<evidence type="ECO:0000313" key="1">
    <source>
        <dbReference type="EMBL" id="BCZ22045.1"/>
    </source>
</evidence>
<name>A0ABN6IE45_9MYCO</name>